<proteinExistence type="predicted"/>
<accession>A0A564UIP6</accession>
<dbReference type="RefSeq" id="WP_144101340.1">
    <property type="nucleotide sequence ID" value="NZ_CABHNM010000062.1"/>
</dbReference>
<protein>
    <submittedName>
        <fullName evidence="1">Uncharacterized protein</fullName>
    </submittedName>
</protein>
<gene>
    <name evidence="1" type="ORF">DLSSTS7063_02616</name>
</gene>
<name>A0A564UIP6_9FIRM</name>
<dbReference type="EMBL" id="CABHNM010000062">
    <property type="protein sequence ID" value="VUX19405.1"/>
    <property type="molecule type" value="Genomic_DNA"/>
</dbReference>
<dbReference type="AlphaFoldDB" id="A0A564UIP6"/>
<organism evidence="1 2">
    <name type="scientific">Dorea longicatena</name>
    <dbReference type="NCBI Taxonomy" id="88431"/>
    <lineage>
        <taxon>Bacteria</taxon>
        <taxon>Bacillati</taxon>
        <taxon>Bacillota</taxon>
        <taxon>Clostridia</taxon>
        <taxon>Lachnospirales</taxon>
        <taxon>Lachnospiraceae</taxon>
        <taxon>Dorea</taxon>
    </lineage>
</organism>
<sequence>MKKLIFCNLDLLKSNLDPADYQDLDLSDFNFEHMKKKRDKFMEKFKQLSEDTDNTIYFYSRKTDVLTNYEKAFREHGYTNFHFRDRSALKDFVSLNKTRNNYFVFIGGKNTDFQLAVNTRSLYIVPTWLPLEDKPQKYGVHVDTVKQLYKFILTLNNQNVWYSKLTVDDKTTCYSLMDARYSMQS</sequence>
<dbReference type="Proteomes" id="UP000398619">
    <property type="component" value="Unassembled WGS sequence"/>
</dbReference>
<evidence type="ECO:0000313" key="2">
    <source>
        <dbReference type="Proteomes" id="UP000398619"/>
    </source>
</evidence>
<reference evidence="1 2" key="1">
    <citation type="submission" date="2019-07" db="EMBL/GenBank/DDBJ databases">
        <authorList>
            <person name="Hibberd C M."/>
            <person name="Gehrig L. J."/>
            <person name="Chang H.-W."/>
            <person name="Venkatesh S."/>
        </authorList>
    </citation>
    <scope>NUCLEOTIDE SEQUENCE [LARGE SCALE GENOMIC DNA]</scope>
    <source>
        <strain evidence="1">Dorea_longicatena_SSTS_Bg7063</strain>
    </source>
</reference>
<evidence type="ECO:0000313" key="1">
    <source>
        <dbReference type="EMBL" id="VUX19405.1"/>
    </source>
</evidence>